<evidence type="ECO:0000313" key="2">
    <source>
        <dbReference type="EMBL" id="CAE7201206.1"/>
    </source>
</evidence>
<feature type="compositionally biased region" description="Basic and acidic residues" evidence="1">
    <location>
        <begin position="626"/>
        <end position="635"/>
    </location>
</feature>
<feature type="compositionally biased region" description="Polar residues" evidence="1">
    <location>
        <begin position="91"/>
        <end position="103"/>
    </location>
</feature>
<feature type="region of interest" description="Disordered" evidence="1">
    <location>
        <begin position="172"/>
        <end position="206"/>
    </location>
</feature>
<feature type="compositionally biased region" description="Gly residues" evidence="1">
    <location>
        <begin position="366"/>
        <end position="376"/>
    </location>
</feature>
<protein>
    <submittedName>
        <fullName evidence="2">Uncharacterized protein</fullName>
    </submittedName>
</protein>
<organism evidence="2 3">
    <name type="scientific">Rhizoctonia solani</name>
    <dbReference type="NCBI Taxonomy" id="456999"/>
    <lineage>
        <taxon>Eukaryota</taxon>
        <taxon>Fungi</taxon>
        <taxon>Dikarya</taxon>
        <taxon>Basidiomycota</taxon>
        <taxon>Agaricomycotina</taxon>
        <taxon>Agaricomycetes</taxon>
        <taxon>Cantharellales</taxon>
        <taxon>Ceratobasidiaceae</taxon>
        <taxon>Rhizoctonia</taxon>
    </lineage>
</organism>
<dbReference type="Proteomes" id="UP000663827">
    <property type="component" value="Unassembled WGS sequence"/>
</dbReference>
<name>A0A8H3E813_9AGAM</name>
<feature type="compositionally biased region" description="Basic residues" evidence="1">
    <location>
        <begin position="637"/>
        <end position="647"/>
    </location>
</feature>
<feature type="compositionally biased region" description="Low complexity" evidence="1">
    <location>
        <begin position="441"/>
        <end position="455"/>
    </location>
</feature>
<feature type="compositionally biased region" description="Basic and acidic residues" evidence="1">
    <location>
        <begin position="36"/>
        <end position="47"/>
    </location>
</feature>
<accession>A0A8H3E813</accession>
<sequence>MFVRRTSVRAQRGRACKAQRKARKAARSLSSDYESIADRSQTEHPSDPEGFTYQEETLVDSPTPQRTIHSYAAAPSPCPSPPLDHPLDVSAHSSRVPPSSVHGSSIIITPPQPLGPGSGHHISHPAITQRQMKRSIKTKKPADKRPRLEYILGNAKTEDEQSVSILTSAQPPHQQFRASTLVTSPPAPSAHPSRSPSPFPCYSSDPDLQAFLEGAQIPEDLQTCQINTQAIPETPTQPSAPDIASPAQYALSQASSASLGVYVPDQPRTQVDYHAQAGSDERHPSTAASATNRPTSNAPPSSSQNTHATRTRPATNEGPPSPPIPTRGARPQPTTQLGATPDVVDNLPSTRGSAGGRGVRTRARGCGPGRTRTGGGRGRDTAVWIREALRVMSPSERAVPRNLGVSREGTSLARASTSASMDDASHTQPPTTSQRTDNRPNRSPAASAPRATSSPLNATQPSHTSTATYSSGNSEFIHHAFVLTLCHNGGSVGAVFQECFEGFQPAFRPVVPRRVLNLTCEWFDCAMPYSNAAQPAEEQGPLPSQAAEFRADTPTLDEPNEPNLTLDEEIAYTEQIRELGLDEDMENLWANLWVGDQKWEQAPDDDGELEGSEDEEIVEGGPTEELVEHYDDGRISAHSKGKGRATH</sequence>
<comment type="caution">
    <text evidence="2">The sequence shown here is derived from an EMBL/GenBank/DDBJ whole genome shotgun (WGS) entry which is preliminary data.</text>
</comment>
<feature type="compositionally biased region" description="Polar residues" evidence="1">
    <location>
        <begin position="286"/>
        <end position="314"/>
    </location>
</feature>
<feature type="region of interest" description="Disordered" evidence="1">
    <location>
        <begin position="1"/>
        <end position="103"/>
    </location>
</feature>
<feature type="compositionally biased region" description="Pro residues" evidence="1">
    <location>
        <begin position="185"/>
        <end position="199"/>
    </location>
</feature>
<feature type="region of interest" description="Disordered" evidence="1">
    <location>
        <begin position="599"/>
        <end position="647"/>
    </location>
</feature>
<feature type="compositionally biased region" description="Polar residues" evidence="1">
    <location>
        <begin position="172"/>
        <end position="183"/>
    </location>
</feature>
<feature type="compositionally biased region" description="Polar residues" evidence="1">
    <location>
        <begin position="413"/>
        <end position="435"/>
    </location>
</feature>
<gene>
    <name evidence="2" type="ORF">RDB_LOCUS138890</name>
</gene>
<feature type="compositionally biased region" description="Polar residues" evidence="1">
    <location>
        <begin position="456"/>
        <end position="469"/>
    </location>
</feature>
<feature type="region of interest" description="Disordered" evidence="1">
    <location>
        <begin position="275"/>
        <end position="381"/>
    </location>
</feature>
<dbReference type="AlphaFoldDB" id="A0A8H3E813"/>
<proteinExistence type="predicted"/>
<feature type="compositionally biased region" description="Acidic residues" evidence="1">
    <location>
        <begin position="602"/>
        <end position="618"/>
    </location>
</feature>
<evidence type="ECO:0000313" key="3">
    <source>
        <dbReference type="Proteomes" id="UP000663827"/>
    </source>
</evidence>
<evidence type="ECO:0000256" key="1">
    <source>
        <dbReference type="SAM" id="MobiDB-lite"/>
    </source>
</evidence>
<feature type="region of interest" description="Disordered" evidence="1">
    <location>
        <begin position="399"/>
        <end position="469"/>
    </location>
</feature>
<reference evidence="2" key="1">
    <citation type="submission" date="2021-01" db="EMBL/GenBank/DDBJ databases">
        <authorList>
            <person name="Kaushik A."/>
        </authorList>
    </citation>
    <scope>NUCLEOTIDE SEQUENCE</scope>
    <source>
        <strain evidence="2">AG5</strain>
    </source>
</reference>
<dbReference type="EMBL" id="CAJNJQ010003572">
    <property type="protein sequence ID" value="CAE7201206.1"/>
    <property type="molecule type" value="Genomic_DNA"/>
</dbReference>
<feature type="compositionally biased region" description="Basic residues" evidence="1">
    <location>
        <begin position="11"/>
        <end position="26"/>
    </location>
</feature>